<proteinExistence type="inferred from homology"/>
<dbReference type="InterPro" id="IPR001330">
    <property type="entry name" value="Prenyltrans"/>
</dbReference>
<organism evidence="11 12">
    <name type="scientific">Taphrina deformans (strain PYCC 5710 / ATCC 11124 / CBS 356.35 / IMI 108563 / JCM 9778 / NBRC 8474)</name>
    <name type="common">Peach leaf curl fungus</name>
    <name type="synonym">Lalaria deformans</name>
    <dbReference type="NCBI Taxonomy" id="1097556"/>
    <lineage>
        <taxon>Eukaryota</taxon>
        <taxon>Fungi</taxon>
        <taxon>Dikarya</taxon>
        <taxon>Ascomycota</taxon>
        <taxon>Taphrinomycotina</taxon>
        <taxon>Taphrinomycetes</taxon>
        <taxon>Taphrinales</taxon>
        <taxon>Taphrinaceae</taxon>
        <taxon>Taphrina</taxon>
    </lineage>
</organism>
<dbReference type="eggNOG" id="KOG0365">
    <property type="taxonomic scope" value="Eukaryota"/>
</dbReference>
<evidence type="ECO:0000313" key="12">
    <source>
        <dbReference type="Proteomes" id="UP000013776"/>
    </source>
</evidence>
<sequence length="392" mass="43341">MWETLQAQIDTERDCKPYLEAPVPPLNTKKHTAFLLRGLDPLSEGYISLDAARPWIFYWCLNGLSLMQGTTVDVQTLSQRLKESASACQHPDGGFGGGNGQMAHLAPTYAIILAIATLGDESVYSVVDRRKLYSWIMSLKQGDGGFAIQRSGEVDARAAYLALSVAALMDIMTPEMVTGTQDWLSKCQRYEGGISGLHNAEAHGGLAFCALAALSILGDPKETLTQAYDLPALAYWLSTRQMPVEGGFSGRTNKLVDGCYSWWVGAEYAMVECALGIETSLFDREALSKYILACSQIPRRGGLRDKPEKHPDYYHTCYCLAGLSAAQYHYTYDVSQQQDSSLGWHSFCWKCSDISLTSANEEDRVASIHPLYAIPWGKAEKLRAWSVMQEKI</sequence>
<protein>
    <recommendedName>
        <fullName evidence="3 9">Protein farnesyltransferase subunit beta</fullName>
        <shortName evidence="9">FTase-beta</shortName>
        <ecNumber evidence="2 9">2.5.1.58</ecNumber>
    </recommendedName>
</protein>
<comment type="caution">
    <text evidence="11">The sequence shown here is derived from an EMBL/GenBank/DDBJ whole genome shotgun (WGS) entry which is preliminary data.</text>
</comment>
<dbReference type="EC" id="2.5.1.58" evidence="2 9"/>
<dbReference type="GO" id="GO:0097354">
    <property type="term" value="P:prenylation"/>
    <property type="evidence" value="ECO:0007669"/>
    <property type="project" value="UniProtKB-UniRule"/>
</dbReference>
<dbReference type="InterPro" id="IPR045089">
    <property type="entry name" value="PGGT1B-like"/>
</dbReference>
<dbReference type="VEuPathDB" id="FungiDB:TAPDE_003511"/>
<dbReference type="InterPro" id="IPR008930">
    <property type="entry name" value="Terpenoid_cyclase/PrenylTrfase"/>
</dbReference>
<dbReference type="CDD" id="cd02893">
    <property type="entry name" value="FTase"/>
    <property type="match status" value="1"/>
</dbReference>
<dbReference type="SUPFAM" id="SSF48239">
    <property type="entry name" value="Terpenoid cyclases/Protein prenyltransferases"/>
    <property type="match status" value="1"/>
</dbReference>
<evidence type="ECO:0000313" key="11">
    <source>
        <dbReference type="EMBL" id="CCG83310.1"/>
    </source>
</evidence>
<dbReference type="Pfam" id="PF00432">
    <property type="entry name" value="Prenyltrans"/>
    <property type="match status" value="1"/>
</dbReference>
<comment type="similarity">
    <text evidence="1 9">Belongs to the protein prenyltransferase subunit beta family.</text>
</comment>
<evidence type="ECO:0000256" key="5">
    <source>
        <dbReference type="ARBA" id="ARBA00022679"/>
    </source>
</evidence>
<dbReference type="GO" id="GO:0004660">
    <property type="term" value="F:protein farnesyltransferase activity"/>
    <property type="evidence" value="ECO:0007669"/>
    <property type="project" value="UniProtKB-UniRule"/>
</dbReference>
<dbReference type="STRING" id="1097556.R4XBR9"/>
<dbReference type="Proteomes" id="UP000013776">
    <property type="component" value="Unassembled WGS sequence"/>
</dbReference>
<dbReference type="OrthoDB" id="10261146at2759"/>
<evidence type="ECO:0000256" key="1">
    <source>
        <dbReference type="ARBA" id="ARBA00010497"/>
    </source>
</evidence>
<dbReference type="GO" id="GO:0005965">
    <property type="term" value="C:protein farnesyltransferase complex"/>
    <property type="evidence" value="ECO:0007669"/>
    <property type="project" value="UniProtKB-UniRule"/>
</dbReference>
<evidence type="ECO:0000256" key="9">
    <source>
        <dbReference type="RuleBase" id="RU365056"/>
    </source>
</evidence>
<evidence type="ECO:0000256" key="3">
    <source>
        <dbReference type="ARBA" id="ARBA00015798"/>
    </source>
</evidence>
<keyword evidence="12" id="KW-1185">Reference proteome</keyword>
<name>R4XBR9_TAPDE</name>
<evidence type="ECO:0000256" key="6">
    <source>
        <dbReference type="ARBA" id="ARBA00022723"/>
    </source>
</evidence>
<comment type="cofactor">
    <cofactor evidence="9">
        <name>Zn(2+)</name>
        <dbReference type="ChEBI" id="CHEBI:29105"/>
    </cofactor>
    <text evidence="9">Binds 1 zinc ion per subunit.</text>
</comment>
<evidence type="ECO:0000256" key="8">
    <source>
        <dbReference type="ARBA" id="ARBA00022833"/>
    </source>
</evidence>
<gene>
    <name evidence="11" type="ORF">TAPDE_003511</name>
</gene>
<dbReference type="InterPro" id="IPR026872">
    <property type="entry name" value="FTB"/>
</dbReference>
<dbReference type="GO" id="GO:0008270">
    <property type="term" value="F:zinc ion binding"/>
    <property type="evidence" value="ECO:0007669"/>
    <property type="project" value="UniProtKB-UniRule"/>
</dbReference>
<keyword evidence="4 9" id="KW-0637">Prenyltransferase</keyword>
<dbReference type="Gene3D" id="1.50.10.20">
    <property type="match status" value="1"/>
</dbReference>
<keyword evidence="7" id="KW-0677">Repeat</keyword>
<keyword evidence="5 9" id="KW-0808">Transferase</keyword>
<dbReference type="AlphaFoldDB" id="R4XBR9"/>
<feature type="domain" description="Prenyltransferase alpha-alpha toroid" evidence="10">
    <location>
        <begin position="26"/>
        <end position="374"/>
    </location>
</feature>
<dbReference type="PANTHER" id="PTHR11774">
    <property type="entry name" value="GERANYLGERANYL TRANSFERASE TYPE BETA SUBUNIT"/>
    <property type="match status" value="1"/>
</dbReference>
<evidence type="ECO:0000256" key="7">
    <source>
        <dbReference type="ARBA" id="ARBA00022737"/>
    </source>
</evidence>
<evidence type="ECO:0000256" key="4">
    <source>
        <dbReference type="ARBA" id="ARBA00022602"/>
    </source>
</evidence>
<dbReference type="PANTHER" id="PTHR11774:SF6">
    <property type="entry name" value="PROTEIN FARNESYLTRANSFERASE SUBUNIT BETA"/>
    <property type="match status" value="1"/>
</dbReference>
<comment type="function">
    <text evidence="9">Catalyzes the transfer of a farnesyl moiety from farnesyl diphosphate to a cysteine at the fourth position from the C-terminus of several proteins. The beta subunit is responsible for peptide-binding.</text>
</comment>
<evidence type="ECO:0000259" key="10">
    <source>
        <dbReference type="Pfam" id="PF00432"/>
    </source>
</evidence>
<keyword evidence="8 9" id="KW-0862">Zinc</keyword>
<accession>R4XBR9</accession>
<keyword evidence="6 9" id="KW-0479">Metal-binding</keyword>
<dbReference type="EMBL" id="CAHR02000137">
    <property type="protein sequence ID" value="CCG83310.1"/>
    <property type="molecule type" value="Genomic_DNA"/>
</dbReference>
<evidence type="ECO:0000256" key="2">
    <source>
        <dbReference type="ARBA" id="ARBA00012702"/>
    </source>
</evidence>
<comment type="subunit">
    <text evidence="9">Heterodimer of an alpha and a beta subunit.</text>
</comment>
<comment type="catalytic activity">
    <reaction evidence="9">
        <text>L-cysteinyl-[protein] + (2E,6E)-farnesyl diphosphate = S-(2E,6E)-farnesyl-L-cysteinyl-[protein] + diphosphate</text>
        <dbReference type="Rhea" id="RHEA:13345"/>
        <dbReference type="Rhea" id="RHEA-COMP:10131"/>
        <dbReference type="Rhea" id="RHEA-COMP:11535"/>
        <dbReference type="ChEBI" id="CHEBI:29950"/>
        <dbReference type="ChEBI" id="CHEBI:33019"/>
        <dbReference type="ChEBI" id="CHEBI:86019"/>
        <dbReference type="ChEBI" id="CHEBI:175763"/>
    </reaction>
</comment>
<reference evidence="11 12" key="1">
    <citation type="journal article" date="2013" name="MBio">
        <title>Genome sequencing of the plant pathogen Taphrina deformans, the causal agent of peach leaf curl.</title>
        <authorList>
            <person name="Cisse O.H."/>
            <person name="Almeida J.M.G.C.F."/>
            <person name="Fonseca A."/>
            <person name="Kumar A.A."/>
            <person name="Salojaervi J."/>
            <person name="Overmyer K."/>
            <person name="Hauser P.M."/>
            <person name="Pagni M."/>
        </authorList>
    </citation>
    <scope>NUCLEOTIDE SEQUENCE [LARGE SCALE GENOMIC DNA]</scope>
    <source>
        <strain evidence="12">PYCC 5710 / ATCC 11124 / CBS 356.35 / IMI 108563 / JCM 9778 / NBRC 8474</strain>
    </source>
</reference>